<evidence type="ECO:0000256" key="3">
    <source>
        <dbReference type="ARBA" id="ARBA00022475"/>
    </source>
</evidence>
<feature type="region of interest" description="Disordered" evidence="12">
    <location>
        <begin position="162"/>
        <end position="183"/>
    </location>
</feature>
<comment type="subcellular location">
    <subcellularLocation>
        <location evidence="1">Cell membrane</location>
        <topology evidence="1">Single-pass membrane protein</topology>
    </subcellularLocation>
</comment>
<feature type="transmembrane region" description="Helical" evidence="13">
    <location>
        <begin position="428"/>
        <end position="450"/>
    </location>
</feature>
<dbReference type="PROSITE" id="PS51892">
    <property type="entry name" value="SUBTILASE"/>
    <property type="match status" value="1"/>
</dbReference>
<dbReference type="InterPro" id="IPR036852">
    <property type="entry name" value="Peptidase_S8/S53_dom_sf"/>
</dbReference>
<dbReference type="PANTHER" id="PTHR42884">
    <property type="entry name" value="PROPROTEIN CONVERTASE SUBTILISIN/KEXIN-RELATED"/>
    <property type="match status" value="1"/>
</dbReference>
<evidence type="ECO:0000256" key="9">
    <source>
        <dbReference type="ARBA" id="ARBA00022989"/>
    </source>
</evidence>
<name>A0A024JS28_9MYCO</name>
<feature type="signal peptide" evidence="14">
    <location>
        <begin position="1"/>
        <end position="28"/>
    </location>
</feature>
<evidence type="ECO:0000256" key="13">
    <source>
        <dbReference type="SAM" id="Phobius"/>
    </source>
</evidence>
<dbReference type="SUPFAM" id="SSF52743">
    <property type="entry name" value="Subtilisin-like"/>
    <property type="match status" value="1"/>
</dbReference>
<dbReference type="PANTHER" id="PTHR42884:SF14">
    <property type="entry name" value="NEUROENDOCRINE CONVERTASE 1"/>
    <property type="match status" value="1"/>
</dbReference>
<dbReference type="GO" id="GO:0004252">
    <property type="term" value="F:serine-type endopeptidase activity"/>
    <property type="evidence" value="ECO:0007669"/>
    <property type="project" value="UniProtKB-UniRule"/>
</dbReference>
<keyword evidence="10 13" id="KW-0472">Membrane</keyword>
<evidence type="ECO:0000256" key="2">
    <source>
        <dbReference type="ARBA" id="ARBA00011073"/>
    </source>
</evidence>
<organism evidence="16">
    <name type="scientific">Mycobacterium triplex</name>
    <dbReference type="NCBI Taxonomy" id="47839"/>
    <lineage>
        <taxon>Bacteria</taxon>
        <taxon>Bacillati</taxon>
        <taxon>Actinomycetota</taxon>
        <taxon>Actinomycetes</taxon>
        <taxon>Mycobacteriales</taxon>
        <taxon>Mycobacteriaceae</taxon>
        <taxon>Mycobacterium</taxon>
        <taxon>Mycobacterium simiae complex</taxon>
    </lineage>
</organism>
<keyword evidence="4 11" id="KW-0645">Protease</keyword>
<dbReference type="STRING" id="47839.BN973_00376"/>
<evidence type="ECO:0000256" key="7">
    <source>
        <dbReference type="ARBA" id="ARBA00022801"/>
    </source>
</evidence>
<keyword evidence="8 11" id="KW-0720">Serine protease</keyword>
<dbReference type="PRINTS" id="PR00723">
    <property type="entry name" value="SUBTILISIN"/>
</dbReference>
<gene>
    <name evidence="16" type="ORF">BN973_00376</name>
</gene>
<dbReference type="EMBL" id="HG964446">
    <property type="protein sequence ID" value="CDO86038.1"/>
    <property type="molecule type" value="Genomic_DNA"/>
</dbReference>
<feature type="domain" description="Peptidase S8/S53" evidence="15">
    <location>
        <begin position="88"/>
        <end position="386"/>
    </location>
</feature>
<reference evidence="16" key="2">
    <citation type="submission" date="2014-04" db="EMBL/GenBank/DDBJ databases">
        <authorList>
            <person name="Xu Y.W."/>
            <person name="Yang Q."/>
        </authorList>
    </citation>
    <scope>NUCLEOTIDE SEQUENCE</scope>
    <source>
        <strain evidence="16">DSM 44626</strain>
    </source>
</reference>
<dbReference type="eggNOG" id="COG1404">
    <property type="taxonomic scope" value="Bacteria"/>
</dbReference>
<dbReference type="AlphaFoldDB" id="A0A024JS28"/>
<dbReference type="InterPro" id="IPR000209">
    <property type="entry name" value="Peptidase_S8/S53_dom"/>
</dbReference>
<keyword evidence="3" id="KW-1003">Cell membrane</keyword>
<accession>A0A024JS28</accession>
<evidence type="ECO:0000256" key="5">
    <source>
        <dbReference type="ARBA" id="ARBA00022692"/>
    </source>
</evidence>
<evidence type="ECO:0000256" key="14">
    <source>
        <dbReference type="SAM" id="SignalP"/>
    </source>
</evidence>
<keyword evidence="9 13" id="KW-1133">Transmembrane helix</keyword>
<evidence type="ECO:0000256" key="8">
    <source>
        <dbReference type="ARBA" id="ARBA00022825"/>
    </source>
</evidence>
<reference evidence="16" key="1">
    <citation type="journal article" date="2014" name="Genome Announc.">
        <title>Draft Genome Sequence of Mycobacterium triplex DSM 44626.</title>
        <authorList>
            <person name="Sassi M."/>
            <person name="Croce O."/>
            <person name="Robert C."/>
            <person name="Raoult D."/>
            <person name="Drancourt M."/>
        </authorList>
    </citation>
    <scope>NUCLEOTIDE SEQUENCE [LARGE SCALE GENOMIC DNA]</scope>
    <source>
        <strain evidence="16">DSM 44626</strain>
    </source>
</reference>
<feature type="active site" description="Charge relay system" evidence="11">
    <location>
        <position position="97"/>
    </location>
</feature>
<dbReference type="HOGENOM" id="CLU_011263_13_1_11"/>
<dbReference type="GO" id="GO:0005886">
    <property type="term" value="C:plasma membrane"/>
    <property type="evidence" value="ECO:0007669"/>
    <property type="project" value="UniProtKB-SubCell"/>
</dbReference>
<dbReference type="FunFam" id="3.40.50.200:FF:000018">
    <property type="entry name" value="Type VII secretion-associated serine protease mycosin"/>
    <property type="match status" value="1"/>
</dbReference>
<dbReference type="NCBIfam" id="TIGR03921">
    <property type="entry name" value="T7SS_mycosin"/>
    <property type="match status" value="1"/>
</dbReference>
<keyword evidence="5 13" id="KW-0812">Transmembrane</keyword>
<dbReference type="Gene3D" id="3.40.50.200">
    <property type="entry name" value="Peptidase S8/S53 domain"/>
    <property type="match status" value="1"/>
</dbReference>
<evidence type="ECO:0000256" key="10">
    <source>
        <dbReference type="ARBA" id="ARBA00023136"/>
    </source>
</evidence>
<feature type="active site" description="Charge relay system" evidence="11">
    <location>
        <position position="128"/>
    </location>
</feature>
<proteinExistence type="inferred from homology"/>
<dbReference type="Proteomes" id="UP000028880">
    <property type="component" value="Unassembled WGS sequence"/>
</dbReference>
<dbReference type="InterPro" id="IPR023834">
    <property type="entry name" value="T7SS_pept_S8A_mycosin"/>
</dbReference>
<feature type="active site" description="Charge relay system" evidence="11">
    <location>
        <position position="339"/>
    </location>
</feature>
<evidence type="ECO:0000313" key="16">
    <source>
        <dbReference type="EMBL" id="CDO86038.1"/>
    </source>
</evidence>
<protein>
    <submittedName>
        <fullName evidence="16">Protease</fullName>
    </submittedName>
</protein>
<dbReference type="Pfam" id="PF00082">
    <property type="entry name" value="Peptidase_S8"/>
    <property type="match status" value="1"/>
</dbReference>
<keyword evidence="6 14" id="KW-0732">Signal</keyword>
<evidence type="ECO:0000259" key="15">
    <source>
        <dbReference type="Pfam" id="PF00082"/>
    </source>
</evidence>
<evidence type="ECO:0000256" key="4">
    <source>
        <dbReference type="ARBA" id="ARBA00022670"/>
    </source>
</evidence>
<keyword evidence="7 11" id="KW-0378">Hydrolase</keyword>
<evidence type="ECO:0000256" key="11">
    <source>
        <dbReference type="PROSITE-ProRule" id="PRU01240"/>
    </source>
</evidence>
<dbReference type="InterPro" id="IPR015500">
    <property type="entry name" value="Peptidase_S8_subtilisin-rel"/>
</dbReference>
<dbReference type="GO" id="GO:0016485">
    <property type="term" value="P:protein processing"/>
    <property type="evidence" value="ECO:0007669"/>
    <property type="project" value="TreeGrafter"/>
</dbReference>
<evidence type="ECO:0000256" key="1">
    <source>
        <dbReference type="ARBA" id="ARBA00004162"/>
    </source>
</evidence>
<evidence type="ECO:0000256" key="12">
    <source>
        <dbReference type="SAM" id="MobiDB-lite"/>
    </source>
</evidence>
<feature type="chain" id="PRO_5001530897" evidence="14">
    <location>
        <begin position="29"/>
        <end position="453"/>
    </location>
</feature>
<evidence type="ECO:0000256" key="6">
    <source>
        <dbReference type="ARBA" id="ARBA00022729"/>
    </source>
</evidence>
<sequence precursor="true">MERLAVHRIFLITVALTLAMVGAPPAVAVSPPLIDPGAVPPDVTGPDQPLEQKRVCKAPLSLPGTNFHDPPWPNTYLGITQAQKFATGAGVTVAVIDTGVDASPRVPADPGGDFVVKDGDGLSDCDSHGTLTASIIAGRPSLDDGFVGVAPDARLVSVRQTSEAFEPKDSQPDSGDPNATPAAGSVRSLARAVVHAANLGAGVINISEAACFKAKKQVDETTLGGALNYAVNVKGAVVVVAAGNVGGDCQQNPPPDPSIPADPRGWQGVQTIVTPAWYAPLVLTVGGVGQNGAPSEFSMHGPWVSVAAAADNIIALGPGGDPVDALPGKEGPVPIAGTSFAAAYVSGLAALLRQKFPDLTPAQIMRRITATARHPGGGVDDAVGAGIVDAVAALTWDLPPAAPAPADPVKAIQAPVPVPGPDHGPIDAVTMGVMGLIVALGLAALVGRALKRP</sequence>
<comment type="similarity">
    <text evidence="2 11">Belongs to the peptidase S8 family.</text>
</comment>